<accession>A0A0A9GT18</accession>
<protein>
    <submittedName>
        <fullName evidence="1">Uncharacterized protein</fullName>
    </submittedName>
</protein>
<reference evidence="1" key="1">
    <citation type="submission" date="2014-09" db="EMBL/GenBank/DDBJ databases">
        <authorList>
            <person name="Magalhaes I.L.F."/>
            <person name="Oliveira U."/>
            <person name="Santos F.R."/>
            <person name="Vidigal T.H.D.A."/>
            <person name="Brescovit A.D."/>
            <person name="Santos A.J."/>
        </authorList>
    </citation>
    <scope>NUCLEOTIDE SEQUENCE</scope>
    <source>
        <tissue evidence="1">Shoot tissue taken approximately 20 cm above the soil surface</tissue>
    </source>
</reference>
<dbReference type="AlphaFoldDB" id="A0A0A9GT18"/>
<dbReference type="EMBL" id="GBRH01172195">
    <property type="protein sequence ID" value="JAE25701.1"/>
    <property type="molecule type" value="Transcribed_RNA"/>
</dbReference>
<name>A0A0A9GT18_ARUDO</name>
<organism evidence="1">
    <name type="scientific">Arundo donax</name>
    <name type="common">Giant reed</name>
    <name type="synonym">Donax arundinaceus</name>
    <dbReference type="NCBI Taxonomy" id="35708"/>
    <lineage>
        <taxon>Eukaryota</taxon>
        <taxon>Viridiplantae</taxon>
        <taxon>Streptophyta</taxon>
        <taxon>Embryophyta</taxon>
        <taxon>Tracheophyta</taxon>
        <taxon>Spermatophyta</taxon>
        <taxon>Magnoliopsida</taxon>
        <taxon>Liliopsida</taxon>
        <taxon>Poales</taxon>
        <taxon>Poaceae</taxon>
        <taxon>PACMAD clade</taxon>
        <taxon>Arundinoideae</taxon>
        <taxon>Arundineae</taxon>
        <taxon>Arundo</taxon>
    </lineage>
</organism>
<proteinExistence type="predicted"/>
<sequence length="36" mass="4275">MFLLIQWAWELSKLQLRFSTHIDILSHIPPTIVLTI</sequence>
<reference evidence="1" key="2">
    <citation type="journal article" date="2015" name="Data Brief">
        <title>Shoot transcriptome of the giant reed, Arundo donax.</title>
        <authorList>
            <person name="Barrero R.A."/>
            <person name="Guerrero F.D."/>
            <person name="Moolhuijzen P."/>
            <person name="Goolsby J.A."/>
            <person name="Tidwell J."/>
            <person name="Bellgard S.E."/>
            <person name="Bellgard M.I."/>
        </authorList>
    </citation>
    <scope>NUCLEOTIDE SEQUENCE</scope>
    <source>
        <tissue evidence="1">Shoot tissue taken approximately 20 cm above the soil surface</tissue>
    </source>
</reference>
<evidence type="ECO:0000313" key="1">
    <source>
        <dbReference type="EMBL" id="JAE25701.1"/>
    </source>
</evidence>